<keyword evidence="11" id="KW-0407">Ion channel</keyword>
<organism evidence="14 15">
    <name type="scientific">Rubritalea halochordaticola</name>
    <dbReference type="NCBI Taxonomy" id="714537"/>
    <lineage>
        <taxon>Bacteria</taxon>
        <taxon>Pseudomonadati</taxon>
        <taxon>Verrucomicrobiota</taxon>
        <taxon>Verrucomicrobiia</taxon>
        <taxon>Verrucomicrobiales</taxon>
        <taxon>Rubritaleaceae</taxon>
        <taxon>Rubritalea</taxon>
    </lineage>
</organism>
<keyword evidence="3" id="KW-0633">Potassium transport</keyword>
<evidence type="ECO:0000313" key="15">
    <source>
        <dbReference type="Proteomes" id="UP001424741"/>
    </source>
</evidence>
<dbReference type="PANTHER" id="PTHR11537">
    <property type="entry name" value="VOLTAGE-GATED POTASSIUM CHANNEL"/>
    <property type="match status" value="1"/>
</dbReference>
<comment type="caution">
    <text evidence="14">The sequence shown here is derived from an EMBL/GenBank/DDBJ whole genome shotgun (WGS) entry which is preliminary data.</text>
</comment>
<evidence type="ECO:0000313" key="14">
    <source>
        <dbReference type="EMBL" id="GAA5495161.1"/>
    </source>
</evidence>
<dbReference type="Pfam" id="PF00520">
    <property type="entry name" value="Ion_trans"/>
    <property type="match status" value="1"/>
</dbReference>
<comment type="subcellular location">
    <subcellularLocation>
        <location evidence="1">Membrane</location>
        <topology evidence="1">Multi-pass membrane protein</topology>
    </subcellularLocation>
</comment>
<keyword evidence="8 12" id="KW-1133">Transmembrane helix</keyword>
<evidence type="ECO:0000256" key="11">
    <source>
        <dbReference type="ARBA" id="ARBA00023303"/>
    </source>
</evidence>
<evidence type="ECO:0000256" key="6">
    <source>
        <dbReference type="ARBA" id="ARBA00022882"/>
    </source>
</evidence>
<keyword evidence="5" id="KW-0631">Potassium channel</keyword>
<dbReference type="InterPro" id="IPR027359">
    <property type="entry name" value="Volt_channel_dom_sf"/>
</dbReference>
<evidence type="ECO:0000256" key="5">
    <source>
        <dbReference type="ARBA" id="ARBA00022826"/>
    </source>
</evidence>
<evidence type="ECO:0000259" key="13">
    <source>
        <dbReference type="Pfam" id="PF00520"/>
    </source>
</evidence>
<gene>
    <name evidence="14" type="ORF">Rhal01_01334</name>
</gene>
<dbReference type="PRINTS" id="PR00169">
    <property type="entry name" value="KCHANNEL"/>
</dbReference>
<feature type="transmembrane region" description="Helical" evidence="12">
    <location>
        <begin position="54"/>
        <end position="72"/>
    </location>
</feature>
<dbReference type="Gene3D" id="1.10.287.70">
    <property type="match status" value="1"/>
</dbReference>
<dbReference type="RefSeq" id="WP_346188000.1">
    <property type="nucleotide sequence ID" value="NZ_BAABRL010000003.1"/>
</dbReference>
<keyword evidence="9" id="KW-0406">Ion transport</keyword>
<dbReference type="Gene3D" id="1.20.120.350">
    <property type="entry name" value="Voltage-gated potassium channels. Chain C"/>
    <property type="match status" value="1"/>
</dbReference>
<keyword evidence="7" id="KW-0630">Potassium</keyword>
<dbReference type="Proteomes" id="UP001424741">
    <property type="component" value="Unassembled WGS sequence"/>
</dbReference>
<dbReference type="PANTHER" id="PTHR11537:SF254">
    <property type="entry name" value="POTASSIUM VOLTAGE-GATED CHANNEL PROTEIN SHAB"/>
    <property type="match status" value="1"/>
</dbReference>
<keyword evidence="6" id="KW-0851">Voltage-gated channel</keyword>
<name>A0ABP9UXI5_9BACT</name>
<reference evidence="14 15" key="1">
    <citation type="submission" date="2024-02" db="EMBL/GenBank/DDBJ databases">
        <title>Rubritalea halochordaticola NBRC 107102.</title>
        <authorList>
            <person name="Ichikawa N."/>
            <person name="Katano-Makiyama Y."/>
            <person name="Hidaka K."/>
        </authorList>
    </citation>
    <scope>NUCLEOTIDE SEQUENCE [LARGE SCALE GENOMIC DNA]</scope>
    <source>
        <strain evidence="14 15">NBRC 107102</strain>
    </source>
</reference>
<proteinExistence type="predicted"/>
<evidence type="ECO:0000256" key="1">
    <source>
        <dbReference type="ARBA" id="ARBA00004141"/>
    </source>
</evidence>
<accession>A0ABP9UXI5</accession>
<dbReference type="InterPro" id="IPR028325">
    <property type="entry name" value="VG_K_chnl"/>
</dbReference>
<protein>
    <recommendedName>
        <fullName evidence="13">Ion transport domain-containing protein</fullName>
    </recommendedName>
</protein>
<feature type="transmembrane region" description="Helical" evidence="12">
    <location>
        <begin position="20"/>
        <end position="42"/>
    </location>
</feature>
<sequence>MSITPAHLKSPHNGLQKSIVWNLFMGYLSIISVLILMATYFRSLDSEVKELLRIVDYGLCALFFIDFLARLITARNRLAYLKWGWIDLLSSIPAVHTLRWGRIFRIVRVFRIIRGIKSARQLSQSIFKNKAKGALFSLACTSVFIMIFGAILVLEFEKQGNANISSAHDALWWSFVSMTTVGYGDFYPVTELGRAVACVLMISGIGLFSTLTGYLASLYDESSEQKDKARDEQTLREISLLRKEIAELKEALKYGSYK</sequence>
<keyword evidence="15" id="KW-1185">Reference proteome</keyword>
<dbReference type="InterPro" id="IPR005821">
    <property type="entry name" value="Ion_trans_dom"/>
</dbReference>
<dbReference type="SUPFAM" id="SSF81324">
    <property type="entry name" value="Voltage-gated potassium channels"/>
    <property type="match status" value="1"/>
</dbReference>
<evidence type="ECO:0000256" key="10">
    <source>
        <dbReference type="ARBA" id="ARBA00023136"/>
    </source>
</evidence>
<keyword evidence="2" id="KW-0813">Transport</keyword>
<evidence type="ECO:0000256" key="7">
    <source>
        <dbReference type="ARBA" id="ARBA00022958"/>
    </source>
</evidence>
<dbReference type="Gene3D" id="1.20.5.110">
    <property type="match status" value="1"/>
</dbReference>
<evidence type="ECO:0000256" key="2">
    <source>
        <dbReference type="ARBA" id="ARBA00022448"/>
    </source>
</evidence>
<feature type="domain" description="Ion transport" evidence="13">
    <location>
        <begin position="20"/>
        <end position="226"/>
    </location>
</feature>
<evidence type="ECO:0000256" key="3">
    <source>
        <dbReference type="ARBA" id="ARBA00022538"/>
    </source>
</evidence>
<evidence type="ECO:0000256" key="12">
    <source>
        <dbReference type="SAM" id="Phobius"/>
    </source>
</evidence>
<keyword evidence="10 12" id="KW-0472">Membrane</keyword>
<evidence type="ECO:0000256" key="8">
    <source>
        <dbReference type="ARBA" id="ARBA00022989"/>
    </source>
</evidence>
<evidence type="ECO:0000256" key="9">
    <source>
        <dbReference type="ARBA" id="ARBA00023065"/>
    </source>
</evidence>
<feature type="transmembrane region" description="Helical" evidence="12">
    <location>
        <begin position="192"/>
        <end position="216"/>
    </location>
</feature>
<feature type="transmembrane region" description="Helical" evidence="12">
    <location>
        <begin position="134"/>
        <end position="154"/>
    </location>
</feature>
<evidence type="ECO:0000256" key="4">
    <source>
        <dbReference type="ARBA" id="ARBA00022692"/>
    </source>
</evidence>
<dbReference type="EMBL" id="BAABRL010000003">
    <property type="protein sequence ID" value="GAA5495161.1"/>
    <property type="molecule type" value="Genomic_DNA"/>
</dbReference>
<keyword evidence="4 12" id="KW-0812">Transmembrane</keyword>